<dbReference type="InterPro" id="IPR036441">
    <property type="entry name" value="DHquinase_II_sf"/>
</dbReference>
<evidence type="ECO:0000256" key="2">
    <source>
        <dbReference type="ARBA" id="ARBA00004902"/>
    </source>
</evidence>
<comment type="subunit">
    <text evidence="4">Homododecamer.</text>
</comment>
<dbReference type="EMBL" id="UGUS01000002">
    <property type="protein sequence ID" value="SUD33508.1"/>
    <property type="molecule type" value="Genomic_DNA"/>
</dbReference>
<reference evidence="7 8" key="1">
    <citation type="submission" date="2018-06" db="EMBL/GenBank/DDBJ databases">
        <authorList>
            <consortium name="Pathogen Informatics"/>
            <person name="Doyle S."/>
        </authorList>
    </citation>
    <scope>NUCLEOTIDE SEQUENCE [LARGE SCALE GENOMIC DNA]</scope>
    <source>
        <strain evidence="7 8">NCTC10392</strain>
    </source>
</reference>
<evidence type="ECO:0000256" key="4">
    <source>
        <dbReference type="ARBA" id="ARBA00011193"/>
    </source>
</evidence>
<dbReference type="GO" id="GO:0009423">
    <property type="term" value="P:chorismate biosynthetic process"/>
    <property type="evidence" value="ECO:0007669"/>
    <property type="project" value="UniProtKB-UniPathway"/>
</dbReference>
<dbReference type="GO" id="GO:0019631">
    <property type="term" value="P:quinate catabolic process"/>
    <property type="evidence" value="ECO:0007669"/>
    <property type="project" value="TreeGrafter"/>
</dbReference>
<comment type="catalytic activity">
    <reaction evidence="1">
        <text>3-dehydroquinate = 3-dehydroshikimate + H2O</text>
        <dbReference type="Rhea" id="RHEA:21096"/>
        <dbReference type="ChEBI" id="CHEBI:15377"/>
        <dbReference type="ChEBI" id="CHEBI:16630"/>
        <dbReference type="ChEBI" id="CHEBI:32364"/>
        <dbReference type="EC" id="4.2.1.10"/>
    </reaction>
</comment>
<sequence>MPPVVRVLNGPNLNLLGSHEPLRHHSFVSPIAEAVLAGFGSHGYHLALEHFSRVLK</sequence>
<dbReference type="Proteomes" id="UP000255125">
    <property type="component" value="Unassembled WGS sequence"/>
</dbReference>
<dbReference type="Pfam" id="PF01220">
    <property type="entry name" value="DHquinase_II"/>
    <property type="match status" value="1"/>
</dbReference>
<evidence type="ECO:0000313" key="8">
    <source>
        <dbReference type="Proteomes" id="UP000255125"/>
    </source>
</evidence>
<evidence type="ECO:0000256" key="3">
    <source>
        <dbReference type="ARBA" id="ARBA00011037"/>
    </source>
</evidence>
<comment type="similarity">
    <text evidence="3">Belongs to the type-II 3-dehydroquinase family.</text>
</comment>
<dbReference type="EC" id="4.2.1.10" evidence="5"/>
<evidence type="ECO:0000256" key="5">
    <source>
        <dbReference type="ARBA" id="ARBA00012060"/>
    </source>
</evidence>
<evidence type="ECO:0000256" key="6">
    <source>
        <dbReference type="ARBA" id="ARBA00023239"/>
    </source>
</evidence>
<dbReference type="GO" id="GO:0003855">
    <property type="term" value="F:3-dehydroquinate dehydratase activity"/>
    <property type="evidence" value="ECO:0007669"/>
    <property type="project" value="UniProtKB-EC"/>
</dbReference>
<dbReference type="SUPFAM" id="SSF52304">
    <property type="entry name" value="Type II 3-dehydroquinate dehydratase"/>
    <property type="match status" value="1"/>
</dbReference>
<keyword evidence="6 7" id="KW-0456">Lyase</keyword>
<dbReference type="UniPathway" id="UPA00053">
    <property type="reaction ID" value="UER00086"/>
</dbReference>
<dbReference type="AlphaFoldDB" id="A0A379IJE1"/>
<dbReference type="InterPro" id="IPR001874">
    <property type="entry name" value="DHquinase_II"/>
</dbReference>
<evidence type="ECO:0000313" key="7">
    <source>
        <dbReference type="EMBL" id="SUD33508.1"/>
    </source>
</evidence>
<name>A0A379IJE1_PSEFL</name>
<gene>
    <name evidence="7" type="primary">aroQ</name>
    <name evidence="7" type="ORF">NCTC10392_04906</name>
</gene>
<protein>
    <recommendedName>
        <fullName evidence="5">3-dehydroquinate dehydratase</fullName>
        <ecNumber evidence="5">4.2.1.10</ecNumber>
    </recommendedName>
</protein>
<evidence type="ECO:0000256" key="1">
    <source>
        <dbReference type="ARBA" id="ARBA00001864"/>
    </source>
</evidence>
<dbReference type="Gene3D" id="3.40.50.9100">
    <property type="entry name" value="Dehydroquinase, class II"/>
    <property type="match status" value="1"/>
</dbReference>
<proteinExistence type="inferred from homology"/>
<dbReference type="OrthoDB" id="9790793at2"/>
<dbReference type="PANTHER" id="PTHR21272">
    <property type="entry name" value="CATABOLIC 3-DEHYDROQUINASE"/>
    <property type="match status" value="1"/>
</dbReference>
<comment type="pathway">
    <text evidence="2">Metabolic intermediate biosynthesis; chorismate biosynthesis; chorismate from D-erythrose 4-phosphate and phosphoenolpyruvate: step 3/7.</text>
</comment>
<organism evidence="7 8">
    <name type="scientific">Pseudomonas fluorescens</name>
    <dbReference type="NCBI Taxonomy" id="294"/>
    <lineage>
        <taxon>Bacteria</taxon>
        <taxon>Pseudomonadati</taxon>
        <taxon>Pseudomonadota</taxon>
        <taxon>Gammaproteobacteria</taxon>
        <taxon>Pseudomonadales</taxon>
        <taxon>Pseudomonadaceae</taxon>
        <taxon>Pseudomonas</taxon>
    </lineage>
</organism>
<accession>A0A379IJE1</accession>
<dbReference type="PANTHER" id="PTHR21272:SF3">
    <property type="entry name" value="CATABOLIC 3-DEHYDROQUINASE"/>
    <property type="match status" value="1"/>
</dbReference>